<sequence length="251" mass="28238">MLLTRAEVKQKCQNIVGILNNFPDFDHFNQTDIKLGEKPVLFRRSPENLHAGIEPIKVPVGHLGLLVEVQFGIIVGEKIESYKKEDFPNKISGYVIVLSFTTRESKYECQDKSFALVNEFDSSVSISDVIPVDSIKKPDAEVIWNRLDGEEIQRATLKDMRSTVAETVEFISNYVVLEEGDIILCGPAKEPHYAKVGQKLEAGIENEIRFEVTIGKATEFTTELHDVTADRHYEEEGEIVHEPEHITGAPA</sequence>
<dbReference type="EMBL" id="CAJFDH010000005">
    <property type="protein sequence ID" value="CAD5223941.1"/>
    <property type="molecule type" value="Genomic_DNA"/>
</dbReference>
<gene>
    <name evidence="7" type="ORF">BOKJ2_LOCUS10711</name>
</gene>
<keyword evidence="2" id="KW-0479">Metal-binding</keyword>
<accession>A0A811L8A1</accession>
<evidence type="ECO:0000256" key="5">
    <source>
        <dbReference type="ARBA" id="ARBA00044973"/>
    </source>
</evidence>
<dbReference type="SUPFAM" id="SSF56529">
    <property type="entry name" value="FAH"/>
    <property type="match status" value="1"/>
</dbReference>
<reference evidence="7" key="1">
    <citation type="submission" date="2020-09" db="EMBL/GenBank/DDBJ databases">
        <authorList>
            <person name="Kikuchi T."/>
        </authorList>
    </citation>
    <scope>NUCLEOTIDE SEQUENCE</scope>
    <source>
        <strain evidence="7">SH1</strain>
    </source>
</reference>
<evidence type="ECO:0000259" key="6">
    <source>
        <dbReference type="Pfam" id="PF01557"/>
    </source>
</evidence>
<dbReference type="Proteomes" id="UP000783686">
    <property type="component" value="Unassembled WGS sequence"/>
</dbReference>
<feature type="domain" description="Fumarylacetoacetase-like C-terminal" evidence="6">
    <location>
        <begin position="33"/>
        <end position="206"/>
    </location>
</feature>
<dbReference type="Pfam" id="PF01557">
    <property type="entry name" value="FAA_hydrolase"/>
    <property type="match status" value="1"/>
</dbReference>
<keyword evidence="8" id="KW-1185">Reference proteome</keyword>
<dbReference type="GO" id="GO:0018773">
    <property type="term" value="F:acetylpyruvate hydrolase activity"/>
    <property type="evidence" value="ECO:0007669"/>
    <property type="project" value="TreeGrafter"/>
</dbReference>
<dbReference type="PANTHER" id="PTHR11820:SF7">
    <property type="entry name" value="ACYLPYRUVASE FAHD1, MITOCHONDRIAL"/>
    <property type="match status" value="1"/>
</dbReference>
<dbReference type="PANTHER" id="PTHR11820">
    <property type="entry name" value="ACYLPYRUVASE"/>
    <property type="match status" value="1"/>
</dbReference>
<dbReference type="Gene3D" id="3.90.850.10">
    <property type="entry name" value="Fumarylacetoacetase-like, C-terminal domain"/>
    <property type="match status" value="1"/>
</dbReference>
<dbReference type="EMBL" id="CAJFCW020000005">
    <property type="protein sequence ID" value="CAG9119179.1"/>
    <property type="molecule type" value="Genomic_DNA"/>
</dbReference>
<evidence type="ECO:0000256" key="2">
    <source>
        <dbReference type="ARBA" id="ARBA00022723"/>
    </source>
</evidence>
<dbReference type="GO" id="GO:0050163">
    <property type="term" value="F:oxaloacetate tautomerase activity"/>
    <property type="evidence" value="ECO:0007669"/>
    <property type="project" value="UniProtKB-EC"/>
</dbReference>
<evidence type="ECO:0000313" key="7">
    <source>
        <dbReference type="EMBL" id="CAD5223941.1"/>
    </source>
</evidence>
<comment type="caution">
    <text evidence="7">The sequence shown here is derived from an EMBL/GenBank/DDBJ whole genome shotgun (WGS) entry which is preliminary data.</text>
</comment>
<evidence type="ECO:0000313" key="8">
    <source>
        <dbReference type="Proteomes" id="UP000614601"/>
    </source>
</evidence>
<dbReference type="Proteomes" id="UP000614601">
    <property type="component" value="Unassembled WGS sequence"/>
</dbReference>
<name>A0A811L8A1_9BILA</name>
<comment type="similarity">
    <text evidence="1">Belongs to the FAH family.</text>
</comment>
<evidence type="ECO:0000256" key="1">
    <source>
        <dbReference type="ARBA" id="ARBA00010211"/>
    </source>
</evidence>
<protein>
    <recommendedName>
        <fullName evidence="5">oxaloacetate tautomerase</fullName>
        <ecNumber evidence="5">5.3.2.2</ecNumber>
    </recommendedName>
    <alternativeName>
        <fullName evidence="3">Fumarylacetoacetate hydrolase domain-containing protein 1</fullName>
    </alternativeName>
</protein>
<dbReference type="GO" id="GO:0005739">
    <property type="term" value="C:mitochondrion"/>
    <property type="evidence" value="ECO:0007669"/>
    <property type="project" value="TreeGrafter"/>
</dbReference>
<dbReference type="EC" id="5.3.2.2" evidence="5"/>
<organism evidence="7 8">
    <name type="scientific">Bursaphelenchus okinawaensis</name>
    <dbReference type="NCBI Taxonomy" id="465554"/>
    <lineage>
        <taxon>Eukaryota</taxon>
        <taxon>Metazoa</taxon>
        <taxon>Ecdysozoa</taxon>
        <taxon>Nematoda</taxon>
        <taxon>Chromadorea</taxon>
        <taxon>Rhabditida</taxon>
        <taxon>Tylenchina</taxon>
        <taxon>Tylenchomorpha</taxon>
        <taxon>Aphelenchoidea</taxon>
        <taxon>Aphelenchoididae</taxon>
        <taxon>Bursaphelenchus</taxon>
    </lineage>
</organism>
<evidence type="ECO:0000256" key="4">
    <source>
        <dbReference type="ARBA" id="ARBA00044911"/>
    </source>
</evidence>
<dbReference type="GO" id="GO:0046872">
    <property type="term" value="F:metal ion binding"/>
    <property type="evidence" value="ECO:0007669"/>
    <property type="project" value="UniProtKB-KW"/>
</dbReference>
<dbReference type="InterPro" id="IPR011234">
    <property type="entry name" value="Fumarylacetoacetase-like_C"/>
</dbReference>
<proteinExistence type="inferred from homology"/>
<dbReference type="OrthoDB" id="411064at2759"/>
<evidence type="ECO:0000256" key="3">
    <source>
        <dbReference type="ARBA" id="ARBA00042340"/>
    </source>
</evidence>
<dbReference type="InterPro" id="IPR036663">
    <property type="entry name" value="Fumarylacetoacetase_C_sf"/>
</dbReference>
<dbReference type="AlphaFoldDB" id="A0A811L8A1"/>
<comment type="catalytic activity">
    <reaction evidence="4">
        <text>oxaloacetate = enol-oxaloacetate</text>
        <dbReference type="Rhea" id="RHEA:16021"/>
        <dbReference type="ChEBI" id="CHEBI:16452"/>
        <dbReference type="ChEBI" id="CHEBI:17479"/>
        <dbReference type="EC" id="5.3.2.2"/>
    </reaction>
    <physiologicalReaction direction="right-to-left" evidence="4">
        <dbReference type="Rhea" id="RHEA:16023"/>
    </physiologicalReaction>
</comment>